<evidence type="ECO:0000256" key="1">
    <source>
        <dbReference type="ARBA" id="ARBA00009995"/>
    </source>
</evidence>
<comment type="similarity">
    <text evidence="1">Belongs to the UDP-glycosyltransferase family.</text>
</comment>
<dbReference type="CDD" id="cd03784">
    <property type="entry name" value="GT1_Gtf-like"/>
    <property type="match status" value="1"/>
</dbReference>
<protein>
    <submittedName>
        <fullName evidence="4">Uncharacterized protein</fullName>
    </submittedName>
</protein>
<dbReference type="FunFam" id="3.40.50.2000:FF:000138">
    <property type="entry name" value="Glycosyltransferase"/>
    <property type="match status" value="1"/>
</dbReference>
<organism evidence="4 5">
    <name type="scientific">Flemingia macrophylla</name>
    <dbReference type="NCBI Taxonomy" id="520843"/>
    <lineage>
        <taxon>Eukaryota</taxon>
        <taxon>Viridiplantae</taxon>
        <taxon>Streptophyta</taxon>
        <taxon>Embryophyta</taxon>
        <taxon>Tracheophyta</taxon>
        <taxon>Spermatophyta</taxon>
        <taxon>Magnoliopsida</taxon>
        <taxon>eudicotyledons</taxon>
        <taxon>Gunneridae</taxon>
        <taxon>Pentapetalae</taxon>
        <taxon>rosids</taxon>
        <taxon>fabids</taxon>
        <taxon>Fabales</taxon>
        <taxon>Fabaceae</taxon>
        <taxon>Papilionoideae</taxon>
        <taxon>50 kb inversion clade</taxon>
        <taxon>NPAAA clade</taxon>
        <taxon>indigoferoid/millettioid clade</taxon>
        <taxon>Phaseoleae</taxon>
        <taxon>Flemingia</taxon>
    </lineage>
</organism>
<reference evidence="4 5" key="1">
    <citation type="submission" date="2024-08" db="EMBL/GenBank/DDBJ databases">
        <title>Insights into the chromosomal genome structure of Flemingia macrophylla.</title>
        <authorList>
            <person name="Ding Y."/>
            <person name="Zhao Y."/>
            <person name="Bi W."/>
            <person name="Wu M."/>
            <person name="Zhao G."/>
            <person name="Gong Y."/>
            <person name="Li W."/>
            <person name="Zhang P."/>
        </authorList>
    </citation>
    <scope>NUCLEOTIDE SEQUENCE [LARGE SCALE GENOMIC DNA]</scope>
    <source>
        <strain evidence="4">DYQJB</strain>
        <tissue evidence="4">Leaf</tissue>
    </source>
</reference>
<evidence type="ECO:0000256" key="2">
    <source>
        <dbReference type="ARBA" id="ARBA00022676"/>
    </source>
</evidence>
<evidence type="ECO:0000256" key="3">
    <source>
        <dbReference type="ARBA" id="ARBA00022679"/>
    </source>
</evidence>
<dbReference type="GO" id="GO:0016757">
    <property type="term" value="F:glycosyltransferase activity"/>
    <property type="evidence" value="ECO:0007669"/>
    <property type="project" value="UniProtKB-KW"/>
</dbReference>
<keyword evidence="2" id="KW-0328">Glycosyltransferase</keyword>
<dbReference type="PANTHER" id="PTHR11926">
    <property type="entry name" value="GLUCOSYL/GLUCURONOSYL TRANSFERASES"/>
    <property type="match status" value="1"/>
</dbReference>
<dbReference type="Pfam" id="PF00201">
    <property type="entry name" value="UDPGT"/>
    <property type="match status" value="1"/>
</dbReference>
<comment type="caution">
    <text evidence="4">The sequence shown here is derived from an EMBL/GenBank/DDBJ whole genome shotgun (WGS) entry which is preliminary data.</text>
</comment>
<dbReference type="EMBL" id="JBGMDY010000005">
    <property type="protein sequence ID" value="KAL2333023.1"/>
    <property type="molecule type" value="Genomic_DNA"/>
</dbReference>
<keyword evidence="5" id="KW-1185">Reference proteome</keyword>
<dbReference type="Proteomes" id="UP001603857">
    <property type="component" value="Unassembled WGS sequence"/>
</dbReference>
<keyword evidence="3" id="KW-0808">Transferase</keyword>
<accession>A0ABD1MB56</accession>
<dbReference type="PANTHER" id="PTHR11926:SF1494">
    <property type="entry name" value="FLAVONOL 3-O-GLUCOSYLTRANSFERASE UGT76E12-RELATED"/>
    <property type="match status" value="1"/>
</dbReference>
<proteinExistence type="inferred from homology"/>
<name>A0ABD1MB56_9FABA</name>
<evidence type="ECO:0000313" key="4">
    <source>
        <dbReference type="EMBL" id="KAL2333023.1"/>
    </source>
</evidence>
<sequence>MKHVVVVPYPSRGHINPMMNLSKILVSKNANILVTFLVTQRWLPTIAAQPKPLNVRLASLPDPAASADTLADTVEAVMTQMEEPLDDLLRRLHPPPAFLLCDAFLFWTLAVANRRGIPAAAFWTTSSSELWLHYYHIFQRKQRGCTNSLLDYIPSISWIRQADIPILDENNRQILRWALKSYEWLHKAQYLLLPSFYELEPQVVDALKASFSIPVYTIGPNIPYFGMEEENSCHTNGGNDGYMDWLDRQPKSYVLYISYGSYLSISSAQMDEIAYALHDSNVRFFWVTREDNPRLKEICGNMGLVVAWCDQLKVLLHPSIGGYWTHCGWNSVIEGVFAGVPFLTFPIVMDQPLISKIIVEDWKVGWRVKKDDKLDTLVRRDEIAMLLRKFMQLDSDVGRDMRKRAKELQHMAQMEITKNGSSEINIEAFVKNIVQNGSNNRAQVQNGTDNLD</sequence>
<evidence type="ECO:0000313" key="5">
    <source>
        <dbReference type="Proteomes" id="UP001603857"/>
    </source>
</evidence>
<dbReference type="AlphaFoldDB" id="A0ABD1MB56"/>
<dbReference type="InterPro" id="IPR002213">
    <property type="entry name" value="UDP_glucos_trans"/>
</dbReference>
<gene>
    <name evidence="4" type="ORF">Fmac_014236</name>
</gene>
<dbReference type="SUPFAM" id="SSF53756">
    <property type="entry name" value="UDP-Glycosyltransferase/glycogen phosphorylase"/>
    <property type="match status" value="1"/>
</dbReference>
<dbReference type="Gene3D" id="3.40.50.2000">
    <property type="entry name" value="Glycogen Phosphorylase B"/>
    <property type="match status" value="2"/>
</dbReference>